<keyword evidence="4" id="KW-1185">Reference proteome</keyword>
<dbReference type="KEGG" id="sfic:EIZ62_00560"/>
<keyword evidence="2" id="KW-0472">Membrane</keyword>
<gene>
    <name evidence="3" type="ORF">EIZ62_00560</name>
</gene>
<evidence type="ECO:0000313" key="3">
    <source>
        <dbReference type="EMBL" id="QGV76919.1"/>
    </source>
</evidence>
<name>A0A6I6FEL4_9ACTN</name>
<evidence type="ECO:0000313" key="4">
    <source>
        <dbReference type="Proteomes" id="UP000422572"/>
    </source>
</evidence>
<feature type="compositionally biased region" description="Low complexity" evidence="1">
    <location>
        <begin position="36"/>
        <end position="46"/>
    </location>
</feature>
<dbReference type="RefSeq" id="WP_156690742.1">
    <property type="nucleotide sequence ID" value="NZ_CP034279.1"/>
</dbReference>
<feature type="transmembrane region" description="Helical" evidence="2">
    <location>
        <begin position="59"/>
        <end position="79"/>
    </location>
</feature>
<organism evidence="3 4">
    <name type="scientific">Streptomyces ficellus</name>
    <dbReference type="NCBI Taxonomy" id="1977088"/>
    <lineage>
        <taxon>Bacteria</taxon>
        <taxon>Bacillati</taxon>
        <taxon>Actinomycetota</taxon>
        <taxon>Actinomycetes</taxon>
        <taxon>Kitasatosporales</taxon>
        <taxon>Streptomycetaceae</taxon>
        <taxon>Streptomyces</taxon>
    </lineage>
</organism>
<feature type="region of interest" description="Disordered" evidence="1">
    <location>
        <begin position="1"/>
        <end position="53"/>
    </location>
</feature>
<dbReference type="Pfam" id="PF11239">
    <property type="entry name" value="DUF3040"/>
    <property type="match status" value="1"/>
</dbReference>
<evidence type="ECO:0000256" key="2">
    <source>
        <dbReference type="SAM" id="Phobius"/>
    </source>
</evidence>
<proteinExistence type="predicted"/>
<dbReference type="EMBL" id="CP034279">
    <property type="protein sequence ID" value="QGV76919.1"/>
    <property type="molecule type" value="Genomic_DNA"/>
</dbReference>
<protein>
    <submittedName>
        <fullName evidence="3">DUF3040 domain-containing protein</fullName>
    </submittedName>
</protein>
<dbReference type="InterPro" id="IPR021401">
    <property type="entry name" value="DUF3040"/>
</dbReference>
<evidence type="ECO:0000256" key="1">
    <source>
        <dbReference type="SAM" id="MobiDB-lite"/>
    </source>
</evidence>
<dbReference type="AlphaFoldDB" id="A0A6I6FEL4"/>
<sequence length="97" mass="10110">MEHESEGRILAQIERGLTSEDPDLAARLSTLSEQVSGAASGAGPAADPGPPERHWRRRATIILVVIALVGLVLTVVLNASSYETPTPPSTPTSAAAR</sequence>
<reference evidence="3 4" key="1">
    <citation type="submission" date="2018-12" db="EMBL/GenBank/DDBJ databases">
        <title>Complete genome sequence of Streptomyces ficellus NRRL8067, the producer of ficellomycin, feldamycin and nojirimycin.</title>
        <authorList>
            <person name="Zhang H."/>
            <person name="Yue R."/>
            <person name="Liu Y."/>
            <person name="Li M."/>
            <person name="Mu H."/>
            <person name="Zhang J."/>
        </authorList>
    </citation>
    <scope>NUCLEOTIDE SEQUENCE [LARGE SCALE GENOMIC DNA]</scope>
    <source>
        <strain evidence="3 4">NRRL 8067</strain>
    </source>
</reference>
<dbReference type="Proteomes" id="UP000422572">
    <property type="component" value="Chromosome"/>
</dbReference>
<keyword evidence="2" id="KW-0812">Transmembrane</keyword>
<accession>A0A6I6FEL4</accession>
<keyword evidence="2" id="KW-1133">Transmembrane helix</keyword>
<dbReference type="OrthoDB" id="4338719at2"/>